<proteinExistence type="predicted"/>
<accession>A0A0F8ZZ93</accession>
<evidence type="ECO:0000313" key="1">
    <source>
        <dbReference type="EMBL" id="KKK71739.1"/>
    </source>
</evidence>
<name>A0A0F8ZZ93_9ZZZZ</name>
<comment type="caution">
    <text evidence="1">The sequence shown here is derived from an EMBL/GenBank/DDBJ whole genome shotgun (WGS) entry which is preliminary data.</text>
</comment>
<organism evidence="1">
    <name type="scientific">marine sediment metagenome</name>
    <dbReference type="NCBI Taxonomy" id="412755"/>
    <lineage>
        <taxon>unclassified sequences</taxon>
        <taxon>metagenomes</taxon>
        <taxon>ecological metagenomes</taxon>
    </lineage>
</organism>
<dbReference type="AlphaFoldDB" id="A0A0F8ZZ93"/>
<reference evidence="1" key="1">
    <citation type="journal article" date="2015" name="Nature">
        <title>Complex archaea that bridge the gap between prokaryotes and eukaryotes.</title>
        <authorList>
            <person name="Spang A."/>
            <person name="Saw J.H."/>
            <person name="Jorgensen S.L."/>
            <person name="Zaremba-Niedzwiedzka K."/>
            <person name="Martijn J."/>
            <person name="Lind A.E."/>
            <person name="van Eijk R."/>
            <person name="Schleper C."/>
            <person name="Guy L."/>
            <person name="Ettema T.J."/>
        </authorList>
    </citation>
    <scope>NUCLEOTIDE SEQUENCE</scope>
</reference>
<feature type="non-terminal residue" evidence="1">
    <location>
        <position position="30"/>
    </location>
</feature>
<gene>
    <name evidence="1" type="ORF">LCGC14_2910880</name>
</gene>
<sequence length="30" mass="3416">MIHHEAQCLQYPDTLVYLFGAPRAEDLARG</sequence>
<dbReference type="EMBL" id="LAZR01057594">
    <property type="protein sequence ID" value="KKK71739.1"/>
    <property type="molecule type" value="Genomic_DNA"/>
</dbReference>
<protein>
    <submittedName>
        <fullName evidence="1">Uncharacterized protein</fullName>
    </submittedName>
</protein>